<reference evidence="1 2" key="1">
    <citation type="submission" date="2024-06" db="EMBL/GenBank/DDBJ databases">
        <title>Genomic Encyclopedia of Type Strains, Phase IV (KMG-IV): sequencing the most valuable type-strain genomes for metagenomic binning, comparative biology and taxonomic classification.</title>
        <authorList>
            <person name="Goeker M."/>
        </authorList>
    </citation>
    <scope>NUCLEOTIDE SEQUENCE [LARGE SCALE GENOMIC DNA]</scope>
    <source>
        <strain evidence="1 2">DSM 29846</strain>
    </source>
</reference>
<proteinExistence type="predicted"/>
<organism evidence="1 2">
    <name type="scientific">Mesorhizobium shonense</name>
    <dbReference type="NCBI Taxonomy" id="1209948"/>
    <lineage>
        <taxon>Bacteria</taxon>
        <taxon>Pseudomonadati</taxon>
        <taxon>Pseudomonadota</taxon>
        <taxon>Alphaproteobacteria</taxon>
        <taxon>Hyphomicrobiales</taxon>
        <taxon>Phyllobacteriaceae</taxon>
        <taxon>Mesorhizobium</taxon>
    </lineage>
</organism>
<comment type="caution">
    <text evidence="1">The sequence shown here is derived from an EMBL/GenBank/DDBJ whole genome shotgun (WGS) entry which is preliminary data.</text>
</comment>
<keyword evidence="2" id="KW-1185">Reference proteome</keyword>
<gene>
    <name evidence="1" type="ORF">ABID26_003959</name>
</gene>
<sequence>MKITLSGSCATTGSANRKREKPSFLNKLSEFAYRHKEGALEQLFCGENFVSRQNPERPGTAQLEAYSIFGESTWDR</sequence>
<protein>
    <submittedName>
        <fullName evidence="1">Uncharacterized protein</fullName>
    </submittedName>
</protein>
<dbReference type="RefSeq" id="WP_292374225.1">
    <property type="nucleotide sequence ID" value="NZ_JBEPLM010000007.1"/>
</dbReference>
<dbReference type="EMBL" id="JBEPLM010000007">
    <property type="protein sequence ID" value="MET3594551.1"/>
    <property type="molecule type" value="Genomic_DNA"/>
</dbReference>
<accession>A0ABV2HVC2</accession>
<evidence type="ECO:0000313" key="1">
    <source>
        <dbReference type="EMBL" id="MET3594551.1"/>
    </source>
</evidence>
<name>A0ABV2HVC2_9HYPH</name>
<evidence type="ECO:0000313" key="2">
    <source>
        <dbReference type="Proteomes" id="UP001549036"/>
    </source>
</evidence>
<dbReference type="Proteomes" id="UP001549036">
    <property type="component" value="Unassembled WGS sequence"/>
</dbReference>